<dbReference type="Proteomes" id="UP000677537">
    <property type="component" value="Unassembled WGS sequence"/>
</dbReference>
<dbReference type="PROSITE" id="PS51679">
    <property type="entry name" value="SAM_MT_C5"/>
    <property type="match status" value="1"/>
</dbReference>
<dbReference type="Gene3D" id="3.90.120.10">
    <property type="entry name" value="DNA Methylase, subunit A, domain 2"/>
    <property type="match status" value="1"/>
</dbReference>
<dbReference type="InterPro" id="IPR050390">
    <property type="entry name" value="C5-Methyltransferase"/>
</dbReference>
<dbReference type="PANTHER" id="PTHR10629">
    <property type="entry name" value="CYTOSINE-SPECIFIC METHYLTRANSFERASE"/>
    <property type="match status" value="1"/>
</dbReference>
<dbReference type="GO" id="GO:0032259">
    <property type="term" value="P:methylation"/>
    <property type="evidence" value="ECO:0007669"/>
    <property type="project" value="UniProtKB-KW"/>
</dbReference>
<evidence type="ECO:0000256" key="4">
    <source>
        <dbReference type="ARBA" id="ARBA00022691"/>
    </source>
</evidence>
<feature type="active site" evidence="7">
    <location>
        <position position="122"/>
    </location>
</feature>
<keyword evidence="9" id="KW-1185">Reference proteome</keyword>
<evidence type="ECO:0000313" key="8">
    <source>
        <dbReference type="EMBL" id="MBP0496015.1"/>
    </source>
</evidence>
<reference evidence="8" key="1">
    <citation type="submission" date="2021-03" db="EMBL/GenBank/DDBJ databases">
        <authorList>
            <person name="So Y."/>
        </authorList>
    </citation>
    <scope>NUCLEOTIDE SEQUENCE</scope>
    <source>
        <strain evidence="8">SG15</strain>
    </source>
</reference>
<comment type="similarity">
    <text evidence="7">Belongs to the class I-like SAM-binding methyltransferase superfamily. C5-methyltransferase family.</text>
</comment>
<dbReference type="PRINTS" id="PR00105">
    <property type="entry name" value="C5METTRFRASE"/>
</dbReference>
<comment type="caution">
    <text evidence="8">The sequence shown here is derived from an EMBL/GenBank/DDBJ whole genome shotgun (WGS) entry which is preliminary data.</text>
</comment>
<dbReference type="InterPro" id="IPR029063">
    <property type="entry name" value="SAM-dependent_MTases_sf"/>
</dbReference>
<keyword evidence="4 7" id="KW-0949">S-adenosyl-L-methionine</keyword>
<evidence type="ECO:0000256" key="3">
    <source>
        <dbReference type="ARBA" id="ARBA00022679"/>
    </source>
</evidence>
<dbReference type="InterPro" id="IPR001525">
    <property type="entry name" value="C5_MeTfrase"/>
</dbReference>
<keyword evidence="5" id="KW-0680">Restriction system</keyword>
<dbReference type="Pfam" id="PF00145">
    <property type="entry name" value="DNA_methylase"/>
    <property type="match status" value="1"/>
</dbReference>
<dbReference type="PANTHER" id="PTHR10629:SF52">
    <property type="entry name" value="DNA (CYTOSINE-5)-METHYLTRANSFERASE 1"/>
    <property type="match status" value="1"/>
</dbReference>
<gene>
    <name evidence="8" type="ORF">J5Y10_24750</name>
</gene>
<accession>A0A940S8K8</accession>
<evidence type="ECO:0000256" key="5">
    <source>
        <dbReference type="ARBA" id="ARBA00022747"/>
    </source>
</evidence>
<dbReference type="AlphaFoldDB" id="A0A940S8K8"/>
<evidence type="ECO:0000256" key="2">
    <source>
        <dbReference type="ARBA" id="ARBA00022603"/>
    </source>
</evidence>
<name>A0A940S8K8_9PROT</name>
<proteinExistence type="inferred from homology"/>
<evidence type="ECO:0000313" key="9">
    <source>
        <dbReference type="Proteomes" id="UP000677537"/>
    </source>
</evidence>
<evidence type="ECO:0000256" key="1">
    <source>
        <dbReference type="ARBA" id="ARBA00011975"/>
    </source>
</evidence>
<protein>
    <recommendedName>
        <fullName evidence="1">DNA (cytosine-5-)-methyltransferase</fullName>
        <ecNumber evidence="1">2.1.1.37</ecNumber>
    </recommendedName>
</protein>
<dbReference type="GO" id="GO:0009307">
    <property type="term" value="P:DNA restriction-modification system"/>
    <property type="evidence" value="ECO:0007669"/>
    <property type="project" value="UniProtKB-KW"/>
</dbReference>
<sequence>MSREDQVKTTVTPPRKARFLAVDFFCGAGGTTRGLIDAGGYVIAGIDKDAGCEATYSDPLNNVNFGLDRKPPRFLHRDIFPRSAEHPDGEQKELMADLEELIGRYRNWASRMPLLFAVCAPCQPFTKLARVSMTDERKARRARDANLLKEACRFIRKFKPDMVLSENVAGIGDPQYGGVWDRFHRDLEKMGYATGSKVVCTSKFGVPQYRKRSILMGVKRYITNPERFADLLGRELLVPDSDPDAPLVSVQEAIGHLPSLQSGEAHPYVPNHRARGLAEVNRRRLAASKPGKSNAYMADTEYGDLTLPCHQRVNDKFQDRCFGDVYTRMRPHQPSPTITTRCISISNGRFGHYDVNQIRAITVREAALIQSFPETYRFHPLDEMEAGARMVGNAVPPKLARFFASYLVNSLSSNFWKWSEWKPSADPAPPRRQ</sequence>
<organism evidence="8 9">
    <name type="scientific">Roseomonas indoligenes</name>
    <dbReference type="NCBI Taxonomy" id="2820811"/>
    <lineage>
        <taxon>Bacteria</taxon>
        <taxon>Pseudomonadati</taxon>
        <taxon>Pseudomonadota</taxon>
        <taxon>Alphaproteobacteria</taxon>
        <taxon>Acetobacterales</taxon>
        <taxon>Roseomonadaceae</taxon>
        <taxon>Roseomonas</taxon>
    </lineage>
</organism>
<keyword evidence="3 7" id="KW-0808">Transferase</keyword>
<dbReference type="EC" id="2.1.1.37" evidence="1"/>
<dbReference type="SUPFAM" id="SSF53335">
    <property type="entry name" value="S-adenosyl-L-methionine-dependent methyltransferases"/>
    <property type="match status" value="1"/>
</dbReference>
<dbReference type="RefSeq" id="WP_209376810.1">
    <property type="nucleotide sequence ID" value="NZ_JAGIZA010000025.1"/>
</dbReference>
<comment type="catalytic activity">
    <reaction evidence="6">
        <text>a 2'-deoxycytidine in DNA + S-adenosyl-L-methionine = a 5-methyl-2'-deoxycytidine in DNA + S-adenosyl-L-homocysteine + H(+)</text>
        <dbReference type="Rhea" id="RHEA:13681"/>
        <dbReference type="Rhea" id="RHEA-COMP:11369"/>
        <dbReference type="Rhea" id="RHEA-COMP:11370"/>
        <dbReference type="ChEBI" id="CHEBI:15378"/>
        <dbReference type="ChEBI" id="CHEBI:57856"/>
        <dbReference type="ChEBI" id="CHEBI:59789"/>
        <dbReference type="ChEBI" id="CHEBI:85452"/>
        <dbReference type="ChEBI" id="CHEBI:85454"/>
        <dbReference type="EC" id="2.1.1.37"/>
    </reaction>
</comment>
<dbReference type="GO" id="GO:0003886">
    <property type="term" value="F:DNA (cytosine-5-)-methyltransferase activity"/>
    <property type="evidence" value="ECO:0007669"/>
    <property type="project" value="UniProtKB-EC"/>
</dbReference>
<keyword evidence="2 7" id="KW-0489">Methyltransferase</keyword>
<dbReference type="Gene3D" id="3.40.50.150">
    <property type="entry name" value="Vaccinia Virus protein VP39"/>
    <property type="match status" value="1"/>
</dbReference>
<evidence type="ECO:0000256" key="7">
    <source>
        <dbReference type="PROSITE-ProRule" id="PRU01016"/>
    </source>
</evidence>
<dbReference type="EMBL" id="JAGIZA010000025">
    <property type="protein sequence ID" value="MBP0496015.1"/>
    <property type="molecule type" value="Genomic_DNA"/>
</dbReference>
<evidence type="ECO:0000256" key="6">
    <source>
        <dbReference type="ARBA" id="ARBA00047422"/>
    </source>
</evidence>